<dbReference type="PANTHER" id="PTHR33383">
    <property type="entry name" value="MEMBRANE PROTEIN INSERTION EFFICIENCY FACTOR-RELATED"/>
    <property type="match status" value="1"/>
</dbReference>
<comment type="subcellular location">
    <subcellularLocation>
        <location evidence="1">Cell membrane</location>
        <topology evidence="1">Peripheral membrane protein</topology>
        <orientation evidence="1">Cytoplasmic side</orientation>
    </subcellularLocation>
</comment>
<dbReference type="NCBIfam" id="TIGR00278">
    <property type="entry name" value="membrane protein insertion efficiency factor YidD"/>
    <property type="match status" value="1"/>
</dbReference>
<dbReference type="Proteomes" id="UP000238956">
    <property type="component" value="Chromosome"/>
</dbReference>
<sequence>MKHLLIASVRWYQKYLSPLTPSSCRFRPTCSQYMIEAVDKHGLKGVIMGLARIVRCHPLSKRGLDPVPDHFSLRRNRQSCHQESAMGNKEMIK</sequence>
<dbReference type="HAMAP" id="MF_00386">
    <property type="entry name" value="UPF0161_YidD"/>
    <property type="match status" value="1"/>
</dbReference>
<gene>
    <name evidence="2" type="ORF">C0J00_01710</name>
</gene>
<proteinExistence type="inferred from homology"/>
<dbReference type="Pfam" id="PF01809">
    <property type="entry name" value="YidD"/>
    <property type="match status" value="1"/>
</dbReference>
<keyword evidence="1" id="KW-0472">Membrane</keyword>
<dbReference type="GO" id="GO:0005886">
    <property type="term" value="C:plasma membrane"/>
    <property type="evidence" value="ECO:0007669"/>
    <property type="project" value="UniProtKB-SubCell"/>
</dbReference>
<dbReference type="OrthoDB" id="9801753at2"/>
<dbReference type="GeneID" id="98392627"/>
<evidence type="ECO:0000313" key="3">
    <source>
        <dbReference type="Proteomes" id="UP000238956"/>
    </source>
</evidence>
<comment type="function">
    <text evidence="1">Could be involved in insertion of integral membrane proteins into the membrane.</text>
</comment>
<dbReference type="RefSeq" id="WP_104967273.1">
    <property type="nucleotide sequence ID" value="NZ_CP025536.1"/>
</dbReference>
<comment type="similarity">
    <text evidence="1">Belongs to the UPF0161 family.</text>
</comment>
<name>A0A2L0D269_9STRE</name>
<keyword evidence="3" id="KW-1185">Reference proteome</keyword>
<reference evidence="2 3" key="2">
    <citation type="submission" date="2018-02" db="EMBL/GenBank/DDBJ databases">
        <title>Whole genome sequencing analysis of Streptococcus pluranimalium isolated from cattle infected mastitis in China.</title>
        <authorList>
            <person name="Zhang J.-R."/>
            <person name="Hu G.-Z."/>
        </authorList>
    </citation>
    <scope>NUCLEOTIDE SEQUENCE [LARGE SCALE GENOMIC DNA]</scope>
    <source>
        <strain evidence="2 3">TH11417</strain>
    </source>
</reference>
<dbReference type="InterPro" id="IPR002696">
    <property type="entry name" value="Membr_insert_effic_factor_YidD"/>
</dbReference>
<reference evidence="2 3" key="1">
    <citation type="submission" date="2017-12" db="EMBL/GenBank/DDBJ databases">
        <authorList>
            <person name="Hurst M.R.H."/>
        </authorList>
    </citation>
    <scope>NUCLEOTIDE SEQUENCE [LARGE SCALE GENOMIC DNA]</scope>
    <source>
        <strain evidence="2 3">TH11417</strain>
    </source>
</reference>
<evidence type="ECO:0000256" key="1">
    <source>
        <dbReference type="HAMAP-Rule" id="MF_00386"/>
    </source>
</evidence>
<dbReference type="AlphaFoldDB" id="A0A2L0D269"/>
<dbReference type="EMBL" id="CP025536">
    <property type="protein sequence ID" value="AUW95932.1"/>
    <property type="molecule type" value="Genomic_DNA"/>
</dbReference>
<evidence type="ECO:0000313" key="2">
    <source>
        <dbReference type="EMBL" id="AUW95932.1"/>
    </source>
</evidence>
<keyword evidence="1" id="KW-1003">Cell membrane</keyword>
<dbReference type="SMART" id="SM01234">
    <property type="entry name" value="Haemolytic"/>
    <property type="match status" value="1"/>
</dbReference>
<dbReference type="PANTHER" id="PTHR33383:SF1">
    <property type="entry name" value="MEMBRANE PROTEIN INSERTION EFFICIENCY FACTOR-RELATED"/>
    <property type="match status" value="1"/>
</dbReference>
<protein>
    <recommendedName>
        <fullName evidence="1">Putative membrane protein insertion efficiency factor</fullName>
    </recommendedName>
</protein>
<accession>A0A2L0D269</accession>
<dbReference type="KEGG" id="splr:C0J00_01710"/>
<organism evidence="2 3">
    <name type="scientific">Streptococcus pluranimalium</name>
    <dbReference type="NCBI Taxonomy" id="82348"/>
    <lineage>
        <taxon>Bacteria</taxon>
        <taxon>Bacillati</taxon>
        <taxon>Bacillota</taxon>
        <taxon>Bacilli</taxon>
        <taxon>Lactobacillales</taxon>
        <taxon>Streptococcaceae</taxon>
        <taxon>Streptococcus</taxon>
    </lineage>
</organism>